<keyword evidence="2" id="KW-1185">Reference proteome</keyword>
<name>A0A1H1LMN8_9GAMM</name>
<dbReference type="Proteomes" id="UP000243426">
    <property type="component" value="Chromosome I"/>
</dbReference>
<organism evidence="1 2">
    <name type="scientific">Halopseudomonas litoralis</name>
    <dbReference type="NCBI Taxonomy" id="797277"/>
    <lineage>
        <taxon>Bacteria</taxon>
        <taxon>Pseudomonadati</taxon>
        <taxon>Pseudomonadota</taxon>
        <taxon>Gammaproteobacteria</taxon>
        <taxon>Pseudomonadales</taxon>
        <taxon>Pseudomonadaceae</taxon>
        <taxon>Halopseudomonas</taxon>
    </lineage>
</organism>
<evidence type="ECO:0000313" key="1">
    <source>
        <dbReference type="EMBL" id="SDR75854.1"/>
    </source>
</evidence>
<proteinExistence type="predicted"/>
<dbReference type="EMBL" id="LT629748">
    <property type="protein sequence ID" value="SDR75854.1"/>
    <property type="molecule type" value="Genomic_DNA"/>
</dbReference>
<gene>
    <name evidence="1" type="ORF">SAMN05216198_0319</name>
</gene>
<protein>
    <submittedName>
        <fullName evidence="1">Uncharacterized protein</fullName>
    </submittedName>
</protein>
<dbReference type="AlphaFoldDB" id="A0A1H1LMN8"/>
<reference evidence="2" key="1">
    <citation type="submission" date="2016-10" db="EMBL/GenBank/DDBJ databases">
        <authorList>
            <person name="Varghese N."/>
            <person name="Submissions S."/>
        </authorList>
    </citation>
    <scope>NUCLEOTIDE SEQUENCE [LARGE SCALE GENOMIC DNA]</scope>
    <source>
        <strain evidence="2">2SM5</strain>
    </source>
</reference>
<accession>A0A1H1LMN8</accession>
<evidence type="ECO:0000313" key="2">
    <source>
        <dbReference type="Proteomes" id="UP000243426"/>
    </source>
</evidence>
<sequence>MHNQVLLSPLSRLGLLTLRSSRPKAYRYV</sequence>